<gene>
    <name evidence="5" type="ORF">IAC32_00380</name>
</gene>
<dbReference type="InterPro" id="IPR050570">
    <property type="entry name" value="Cell_wall_metabolism_enzyme"/>
</dbReference>
<feature type="domain" description="M23ase beta-sheet core" evidence="4">
    <location>
        <begin position="304"/>
        <end position="396"/>
    </location>
</feature>
<feature type="coiled-coil region" evidence="2">
    <location>
        <begin position="144"/>
        <end position="238"/>
    </location>
</feature>
<dbReference type="CDD" id="cd12797">
    <property type="entry name" value="M23_peptidase"/>
    <property type="match status" value="1"/>
</dbReference>
<dbReference type="Gene3D" id="6.10.250.3150">
    <property type="match status" value="1"/>
</dbReference>
<dbReference type="InterPro" id="IPR011055">
    <property type="entry name" value="Dup_hybrid_motif"/>
</dbReference>
<feature type="coiled-coil region" evidence="2">
    <location>
        <begin position="73"/>
        <end position="107"/>
    </location>
</feature>
<dbReference type="AlphaFoldDB" id="A0A9D9HC77"/>
<dbReference type="Pfam" id="PF01551">
    <property type="entry name" value="Peptidase_M23"/>
    <property type="match status" value="1"/>
</dbReference>
<evidence type="ECO:0000259" key="4">
    <source>
        <dbReference type="Pfam" id="PF01551"/>
    </source>
</evidence>
<evidence type="ECO:0000256" key="1">
    <source>
        <dbReference type="ARBA" id="ARBA00022729"/>
    </source>
</evidence>
<feature type="signal peptide" evidence="3">
    <location>
        <begin position="1"/>
        <end position="21"/>
    </location>
</feature>
<dbReference type="PANTHER" id="PTHR21666:SF289">
    <property type="entry name" value="L-ALA--D-GLU ENDOPEPTIDASE"/>
    <property type="match status" value="1"/>
</dbReference>
<evidence type="ECO:0000313" key="5">
    <source>
        <dbReference type="EMBL" id="MBO8446191.1"/>
    </source>
</evidence>
<reference evidence="5" key="2">
    <citation type="journal article" date="2021" name="PeerJ">
        <title>Extensive microbial diversity within the chicken gut microbiome revealed by metagenomics and culture.</title>
        <authorList>
            <person name="Gilroy R."/>
            <person name="Ravi A."/>
            <person name="Getino M."/>
            <person name="Pursley I."/>
            <person name="Horton D.L."/>
            <person name="Alikhan N.F."/>
            <person name="Baker D."/>
            <person name="Gharbi K."/>
            <person name="Hall N."/>
            <person name="Watson M."/>
            <person name="Adriaenssens E.M."/>
            <person name="Foster-Nyarko E."/>
            <person name="Jarju S."/>
            <person name="Secka A."/>
            <person name="Antonio M."/>
            <person name="Oren A."/>
            <person name="Chaudhuri R.R."/>
            <person name="La Ragione R."/>
            <person name="Hildebrand F."/>
            <person name="Pallen M.J."/>
        </authorList>
    </citation>
    <scope>NUCLEOTIDE SEQUENCE</scope>
    <source>
        <strain evidence="5">D3-1215</strain>
    </source>
</reference>
<dbReference type="Gene3D" id="2.70.70.10">
    <property type="entry name" value="Glucose Permease (Domain IIA)"/>
    <property type="match status" value="1"/>
</dbReference>
<sequence>MKLKLIILLSVLAAFPSVVFCQSMEELQQRKKQAEENLKMTSGLISETQETTKKTLSRVNLLTAEIKERRVIINSLNAELSAINRNLSQLRADAAAKQKELDYLKEEYAKMVYHQYYNKNDFNWLMFILSADDLAQSYRRYRYMQQYTEYCTRKVEEIEQARRELDEKLEEVEKTRLARTEVLSQRRNENTKLQSEKNKQNKLVKRLRSKEKELRAELKKQQKVADELNRRIEKLIAQETEKSAGGKKTSDGGKQYALTKEEQLVSGNFEKNQGRLPWPVERGVVVGSFGLQQHPVLQHVTINNKGIYIQCPPGSAARAVFEGEVTQCFAIPGSNNIVIIKHGLYRTVYANLGKVTVHPGDKVSAKQSIGTVYSDPEEDNKTELYFQVWKDKSINNPELWLAK</sequence>
<dbReference type="EMBL" id="JADIMR010000005">
    <property type="protein sequence ID" value="MBO8446191.1"/>
    <property type="molecule type" value="Genomic_DNA"/>
</dbReference>
<evidence type="ECO:0000313" key="6">
    <source>
        <dbReference type="Proteomes" id="UP000823637"/>
    </source>
</evidence>
<comment type="caution">
    <text evidence="5">The sequence shown here is derived from an EMBL/GenBank/DDBJ whole genome shotgun (WGS) entry which is preliminary data.</text>
</comment>
<reference evidence="5" key="1">
    <citation type="submission" date="2020-10" db="EMBL/GenBank/DDBJ databases">
        <authorList>
            <person name="Gilroy R."/>
        </authorList>
    </citation>
    <scope>NUCLEOTIDE SEQUENCE</scope>
    <source>
        <strain evidence="5">D3-1215</strain>
    </source>
</reference>
<feature type="chain" id="PRO_5038366502" evidence="3">
    <location>
        <begin position="22"/>
        <end position="403"/>
    </location>
</feature>
<keyword evidence="1 3" id="KW-0732">Signal</keyword>
<dbReference type="InterPro" id="IPR016047">
    <property type="entry name" value="M23ase_b-sheet_dom"/>
</dbReference>
<evidence type="ECO:0000256" key="2">
    <source>
        <dbReference type="SAM" id="Coils"/>
    </source>
</evidence>
<proteinExistence type="predicted"/>
<dbReference type="SUPFAM" id="SSF51261">
    <property type="entry name" value="Duplicated hybrid motif"/>
    <property type="match status" value="1"/>
</dbReference>
<dbReference type="PANTHER" id="PTHR21666">
    <property type="entry name" value="PEPTIDASE-RELATED"/>
    <property type="match status" value="1"/>
</dbReference>
<name>A0A9D9HC77_9BACT</name>
<protein>
    <submittedName>
        <fullName evidence="5">Peptidoglycan DD-metalloendopeptidase family protein</fullName>
    </submittedName>
</protein>
<dbReference type="Proteomes" id="UP000823637">
    <property type="component" value="Unassembled WGS sequence"/>
</dbReference>
<organism evidence="5 6">
    <name type="scientific">Candidatus Enterocola intestinipullorum</name>
    <dbReference type="NCBI Taxonomy" id="2840783"/>
    <lineage>
        <taxon>Bacteria</taxon>
        <taxon>Pseudomonadati</taxon>
        <taxon>Bacteroidota</taxon>
        <taxon>Bacteroidia</taxon>
        <taxon>Bacteroidales</taxon>
        <taxon>Candidatus Enterocola</taxon>
    </lineage>
</organism>
<accession>A0A9D9HC77</accession>
<dbReference type="GO" id="GO:0004222">
    <property type="term" value="F:metalloendopeptidase activity"/>
    <property type="evidence" value="ECO:0007669"/>
    <property type="project" value="TreeGrafter"/>
</dbReference>
<keyword evidence="2" id="KW-0175">Coiled coil</keyword>
<evidence type="ECO:0000256" key="3">
    <source>
        <dbReference type="SAM" id="SignalP"/>
    </source>
</evidence>